<accession>A0A418LX40</accession>
<name>A0A418LX40_9BACT</name>
<gene>
    <name evidence="1" type="ORF">DYU11_30390</name>
</gene>
<evidence type="ECO:0000313" key="1">
    <source>
        <dbReference type="EMBL" id="RIV17791.1"/>
    </source>
</evidence>
<dbReference type="InterPro" id="IPR010106">
    <property type="entry name" value="RpnA"/>
</dbReference>
<keyword evidence="2" id="KW-1185">Reference proteome</keyword>
<reference evidence="1 2" key="1">
    <citation type="submission" date="2018-08" db="EMBL/GenBank/DDBJ databases">
        <title>Fibrisoma montanum sp. nov., isolated from Danxia mountain soil.</title>
        <authorList>
            <person name="Huang Y."/>
        </authorList>
    </citation>
    <scope>NUCLEOTIDE SEQUENCE [LARGE SCALE GENOMIC DNA]</scope>
    <source>
        <strain evidence="1 2">HYT19</strain>
    </source>
</reference>
<sequence>MRINLNDPDALFIPLVSDYGFKVVFGNEKNTIFLRKALQALIQSEVPIREVYFDKNTFDAIVKDSRGGIYDLACIDEQGNHFIVEMQVSDAPYFFQRMKFYAFHKFNSLVQKGNFDYNNLDRIYCIGILANNIFAGPDFHTIAAIRKSDGELIDEQITARRPGYVTVELDKFRLTADEVQTDLEKLVYTMKTIHTTTQPTQFPAFWNEEWLQVAINELDKRKMTPDERFAYERTLAINAEAIRVVNAQIEEAKLETKREAIIKMLRGGKLAIGEIAEYNDVSDSEVERIQRELRLAD</sequence>
<proteinExistence type="predicted"/>
<dbReference type="OrthoDB" id="935030at2"/>
<dbReference type="PANTHER" id="PTHR41317:SF1">
    <property type="entry name" value="PD-(D_E)XK NUCLEASE FAMILY TRANSPOSASE"/>
    <property type="match status" value="1"/>
</dbReference>
<organism evidence="1 2">
    <name type="scientific">Fibrisoma montanum</name>
    <dbReference type="NCBI Taxonomy" id="2305895"/>
    <lineage>
        <taxon>Bacteria</taxon>
        <taxon>Pseudomonadati</taxon>
        <taxon>Bacteroidota</taxon>
        <taxon>Cytophagia</taxon>
        <taxon>Cytophagales</taxon>
        <taxon>Spirosomataceae</taxon>
        <taxon>Fibrisoma</taxon>
    </lineage>
</organism>
<dbReference type="NCBIfam" id="TIGR01784">
    <property type="entry name" value="T_den_put_tspse"/>
    <property type="match status" value="1"/>
</dbReference>
<dbReference type="EMBL" id="QXED01000015">
    <property type="protein sequence ID" value="RIV17791.1"/>
    <property type="molecule type" value="Genomic_DNA"/>
</dbReference>
<dbReference type="AlphaFoldDB" id="A0A418LX40"/>
<dbReference type="Proteomes" id="UP000283523">
    <property type="component" value="Unassembled WGS sequence"/>
</dbReference>
<evidence type="ECO:0000313" key="2">
    <source>
        <dbReference type="Proteomes" id="UP000283523"/>
    </source>
</evidence>
<dbReference type="Pfam" id="PF12784">
    <property type="entry name" value="PDDEXK_2"/>
    <property type="match status" value="1"/>
</dbReference>
<protein>
    <submittedName>
        <fullName evidence="1">Rpn family recombination-promoting nuclease/putative transposase</fullName>
    </submittedName>
</protein>
<comment type="caution">
    <text evidence="1">The sequence shown here is derived from an EMBL/GenBank/DDBJ whole genome shotgun (WGS) entry which is preliminary data.</text>
</comment>
<dbReference type="PANTHER" id="PTHR41317">
    <property type="entry name" value="PD-(D_E)XK NUCLEASE FAMILY TRANSPOSASE"/>
    <property type="match status" value="1"/>
</dbReference>